<evidence type="ECO:0000256" key="15">
    <source>
        <dbReference type="RuleBase" id="RU003540"/>
    </source>
</evidence>
<evidence type="ECO:0000256" key="12">
    <source>
        <dbReference type="ARBA" id="ARBA00023216"/>
    </source>
</evidence>
<dbReference type="EMBL" id="SOYY01000009">
    <property type="protein sequence ID" value="KAA0716510.1"/>
    <property type="molecule type" value="Genomic_DNA"/>
</dbReference>
<dbReference type="Pfam" id="PF01483">
    <property type="entry name" value="P_proprotein"/>
    <property type="match status" value="1"/>
</dbReference>
<dbReference type="PROSITE" id="PS00137">
    <property type="entry name" value="SUBTILASE_HIS"/>
    <property type="match status" value="1"/>
</dbReference>
<keyword evidence="17" id="KW-0812">Transmembrane</keyword>
<evidence type="ECO:0000256" key="13">
    <source>
        <dbReference type="ARBA" id="ARBA00023302"/>
    </source>
</evidence>
<name>A0A5A9P3M5_9TELE</name>
<accession>A0A5A9P3M5</accession>
<dbReference type="Pfam" id="PF16470">
    <property type="entry name" value="S8_pro-domain"/>
    <property type="match status" value="1"/>
</dbReference>
<evidence type="ECO:0000313" key="20">
    <source>
        <dbReference type="Proteomes" id="UP000324632"/>
    </source>
</evidence>
<comment type="caution">
    <text evidence="19">The sequence shown here is derived from an EMBL/GenBank/DDBJ whole genome shotgun (WGS) entry which is preliminary data.</text>
</comment>
<dbReference type="InterPro" id="IPR002884">
    <property type="entry name" value="P_dom"/>
</dbReference>
<feature type="compositionally biased region" description="Basic and acidic residues" evidence="16">
    <location>
        <begin position="2021"/>
        <end position="2034"/>
    </location>
</feature>
<feature type="active site" description="Charge relay system" evidence="14">
    <location>
        <position position="643"/>
    </location>
</feature>
<dbReference type="InterPro" id="IPR023827">
    <property type="entry name" value="Peptidase_S8_Asp-AS"/>
</dbReference>
<dbReference type="SMART" id="SM00181">
    <property type="entry name" value="EGF"/>
    <property type="match status" value="15"/>
</dbReference>
<dbReference type="Pfam" id="PF00191">
    <property type="entry name" value="Annexin"/>
    <property type="match status" value="4"/>
</dbReference>
<dbReference type="InterPro" id="IPR022398">
    <property type="entry name" value="Peptidase_S8_His-AS"/>
</dbReference>
<dbReference type="SMART" id="SM00261">
    <property type="entry name" value="FU"/>
    <property type="match status" value="22"/>
</dbReference>
<dbReference type="SUPFAM" id="SSF57184">
    <property type="entry name" value="Growth factor receptor domain"/>
    <property type="match status" value="7"/>
</dbReference>
<dbReference type="GO" id="GO:0016486">
    <property type="term" value="P:peptide hormone processing"/>
    <property type="evidence" value="ECO:0007669"/>
    <property type="project" value="TreeGrafter"/>
</dbReference>
<feature type="active site" description="Charge relay system" evidence="14">
    <location>
        <position position="469"/>
    </location>
</feature>
<evidence type="ECO:0000256" key="4">
    <source>
        <dbReference type="ARBA" id="ARBA00022685"/>
    </source>
</evidence>
<organism evidence="19 20">
    <name type="scientific">Triplophysa tibetana</name>
    <dbReference type="NCBI Taxonomy" id="1572043"/>
    <lineage>
        <taxon>Eukaryota</taxon>
        <taxon>Metazoa</taxon>
        <taxon>Chordata</taxon>
        <taxon>Craniata</taxon>
        <taxon>Vertebrata</taxon>
        <taxon>Euteleostomi</taxon>
        <taxon>Actinopterygii</taxon>
        <taxon>Neopterygii</taxon>
        <taxon>Teleostei</taxon>
        <taxon>Ostariophysi</taxon>
        <taxon>Cypriniformes</taxon>
        <taxon>Nemacheilidae</taxon>
        <taxon>Triplophysa</taxon>
    </lineage>
</organism>
<reference evidence="19 20" key="1">
    <citation type="journal article" date="2019" name="Mol. Ecol. Resour.">
        <title>Chromosome-level genome assembly of Triplophysa tibetana, a fish adapted to the harsh high-altitude environment of the Tibetan Plateau.</title>
        <authorList>
            <person name="Yang X."/>
            <person name="Liu H."/>
            <person name="Ma Z."/>
            <person name="Zou Y."/>
            <person name="Zou M."/>
            <person name="Mao Y."/>
            <person name="Li X."/>
            <person name="Wang H."/>
            <person name="Chen T."/>
            <person name="Wang W."/>
            <person name="Yang R."/>
        </authorList>
    </citation>
    <scope>NUCLEOTIDE SEQUENCE [LARGE SCALE GENOMIC DNA]</scope>
    <source>
        <strain evidence="19">TTIB1903HZAU</strain>
        <tissue evidence="19">Muscle</tissue>
    </source>
</reference>
<evidence type="ECO:0000256" key="1">
    <source>
        <dbReference type="ARBA" id="ARBA00007831"/>
    </source>
</evidence>
<feature type="transmembrane region" description="Helical" evidence="17">
    <location>
        <begin position="1983"/>
        <end position="2004"/>
    </location>
</feature>
<dbReference type="InterPro" id="IPR034182">
    <property type="entry name" value="Kexin/furin"/>
</dbReference>
<dbReference type="PROSITE" id="PS51897">
    <property type="entry name" value="ANNEXIN_2"/>
    <property type="match status" value="4"/>
</dbReference>
<evidence type="ECO:0000256" key="10">
    <source>
        <dbReference type="ARBA" id="ARBA00023145"/>
    </source>
</evidence>
<dbReference type="PRINTS" id="PR00196">
    <property type="entry name" value="ANNEXIN"/>
</dbReference>
<sequence>MDFLKKFTQQVQDDSTMGFKGPPAETGYLGTVKADPNFNAQNDAARLKKAIETKGVDEATIVEVIAKKTNAQRQKIKEAYQQSAGKPLAEALKKALKGDFEEVVLALLMTPPEYDAFEMKRAMKGVGTSEDVLSEILGTRTKSEIEALKRSFKEVNGELLEEEIKSEIKGDLETTLVALCKGTRSEDRNIDDGLAKSDAKALFEAGENRIGTVCSVLIDILTTRSEAQLCKIFKYYSELSKDGVAKDLEGELTGHIEDCLMTLVKSAWNKPAYFAEKLHLAMKGMGTNTDTLTRIIVARSEIDLLKIMQEYKRMYSITLQEQILIGGLVDHYQFLHTETMKRSTIQSRRNHSLISMETKVEWIQQQMVKKRIKRTDTMEQTHTISFNDPKWDSMWYIHCDHNCLTDMNIKAAWRRGYTGKGVVVSILDDGIERQHPDLKQNYDARASYDVNGNDPDPTPRYDATNENKHGTRCAGVVAASANNSFCTVGIAYNAKIGGVRMLDGDMTDVVEAQALSLRQQYIDIYSSSWGPDDDGRTVDGPGPLARMALENGIRKGRKGRGSIFVWASGNGGQSQDHCSCDGYTTSIYTISVGSTTQSGRKPWYLEECASTLTTTYSSGDSHGLGIITTDLRQRCTEEHSGTSASAPMAAGIIALTLEANSFLTWRDVQHIIVKTSRRGHLSASDWQSNGAGYDVSHLYGFGLMDAEAMVKEAETWKQVPPQHKCEENTVHNARFISPERVLRSVYKSTGCSAQRLRRVVYLEHVVVRITVTHPHRGDLSITLTSPAGTRSQLLANRPNDHSTEGFIKWKFMTTHCWGERPTGDWTLDIRDTPSPWRNSRFEGKLIEWSLVLYGTSTHPYIRHAQPRSAPLLAEDDTTEEYNECSEDGCEGPGPHQCVSCLHFFLKFKNNTRTCLLDCPVGYWGDRKRCKKCYSSCMTCLGSRSDQCTMCKPGYHLDEEKKTCVTNCVGGYYLNYEDNVCRKCSEKCMKCTSASICTECSEGSSLMGNRCQKSCEVGQYYSELKNSCEPCHPACATCAAAGQESCNRCAEDYLMENWRCVATCSEGFYPVQLNAGSTETQSTCKRCDASCLACVGPGKGNCSKCAVGHTLQDGQCVFSNNCDDGEYKAESGECHACDVACSRCKGPKTNECLSCTNIRLFDEGRCVVSCSDGKYPSSGQCHLCDHTCAQCVDAGPANCTSCDTDKFRMDRYLYGGECVDACPQAYFHTALKACEPCPSHCKVCSSATHCIMCEDSFYINDGVCNALECGEGEVEDPEYDICMSCEEGCKKCVLYNPKHCLSCIDGYYKFEESCYKHCPAKTYTVEETMSCVACDHDCVSCDEDECYWCEADLFLSDGKCLLECPDGLYGDEDSQDCEDCHTDCRTCNGPEDSDCDSCSDGLTLESGACVPEQDTCPPQTYLTDDGECDACHSSCRFLNAEQMCVPRCPTGSFGSKETGHCETCQQGCAQCQDEQHCTRCQSARKSPFYLQAGLCVGKCTRGFPVGQVCKNCAPGCSLCEKNATYCLSCEETFLLHKHECLVNCPSGHAARDGDCVKCPENCVLCSKENLCTDCQDEFFLHVGLCVMLCPDGFFEDTDRSICEHCHSDCELCDGPEANNCDSCSDPDSMLHNGACLAPCPTHTYRESRSGECMSCDSSCLTCSGPHDTSCMSCSEGLAMDAHNRCVTPTTCPSHHYSNQDGECHLCHKYCHECSGPYPNQCLSCNQKHFLLNSSCVETCPEGFFRGETQRCEHCHPNCLSCMGRHSHECLSCREHLYRDVKECVDTCRSGYYSAAGSRTCERCDESCGECTQAGGEGCVRCREGMIFVRIQGRCVFSCPEAYYHDKHHKTCEPCHTSCKTCTGRGPEECDTCRPGYTLSQGLCESPCIIGEYAVSEEQGYNCEPCDVSCLECKGPGPHNCTMCLEQFILTAGGRCLPCCKITDQEDAADVQQECCNCTETRGECVLSTNFAFRNREEEEFTGNLPLFITSSILLVLALIATVVLIKRSLSKRSLPDTPVPRGYEKLGHGGGKESFHQGTTSSTSTHGGHSSSSLGRFHEAQLVDFGDLKGNHHDDDEDDEDEDIVYMGQDGTVYRKFRYGQLGDEPEDELEYDDESYNFR</sequence>
<dbReference type="InterPro" id="IPR000209">
    <property type="entry name" value="Peptidase_S8/S53_dom"/>
</dbReference>
<evidence type="ECO:0000256" key="11">
    <source>
        <dbReference type="ARBA" id="ARBA00023180"/>
    </source>
</evidence>
<keyword evidence="9 15" id="KW-0106">Calcium</keyword>
<dbReference type="Gene3D" id="3.40.50.200">
    <property type="entry name" value="Peptidase S8/S53 domain"/>
    <property type="match status" value="1"/>
</dbReference>
<dbReference type="GO" id="GO:0005509">
    <property type="term" value="F:calcium ion binding"/>
    <property type="evidence" value="ECO:0007669"/>
    <property type="project" value="InterPro"/>
</dbReference>
<dbReference type="Gene3D" id="2.60.120.260">
    <property type="entry name" value="Galactose-binding domain-like"/>
    <property type="match status" value="1"/>
</dbReference>
<keyword evidence="3 14" id="KW-0645">Protease</keyword>
<comment type="domain">
    <text evidence="15">A pair of annexin repeats may form one binding site for calcium and phospholipid.</text>
</comment>
<keyword evidence="17" id="KW-0472">Membrane</keyword>
<evidence type="ECO:0000256" key="5">
    <source>
        <dbReference type="ARBA" id="ARBA00022729"/>
    </source>
</evidence>
<dbReference type="GO" id="GO:0000139">
    <property type="term" value="C:Golgi membrane"/>
    <property type="evidence" value="ECO:0007669"/>
    <property type="project" value="TreeGrafter"/>
</dbReference>
<dbReference type="FunFam" id="3.40.50.200:FF:000002">
    <property type="entry name" value="Proprotein convertase subtilisin/kexin type 5"/>
    <property type="match status" value="1"/>
</dbReference>
<evidence type="ECO:0000256" key="8">
    <source>
        <dbReference type="ARBA" id="ARBA00022825"/>
    </source>
</evidence>
<proteinExistence type="inferred from homology"/>
<dbReference type="InterPro" id="IPR036852">
    <property type="entry name" value="Peptidase_S8/S53_dom_sf"/>
</dbReference>
<dbReference type="InterPro" id="IPR018502">
    <property type="entry name" value="Annexin_repeat"/>
</dbReference>
<comment type="similarity">
    <text evidence="2 14">Belongs to the peptidase S8 family.</text>
</comment>
<dbReference type="Proteomes" id="UP000324632">
    <property type="component" value="Chromosome 9"/>
</dbReference>
<feature type="compositionally biased region" description="Acidic residues" evidence="16">
    <location>
        <begin position="2103"/>
        <end position="2119"/>
    </location>
</feature>
<dbReference type="InterPro" id="IPR008979">
    <property type="entry name" value="Galactose-bd-like_sf"/>
</dbReference>
<protein>
    <recommendedName>
        <fullName evidence="15">Annexin</fullName>
    </recommendedName>
</protein>
<evidence type="ECO:0000256" key="17">
    <source>
        <dbReference type="SAM" id="Phobius"/>
    </source>
</evidence>
<dbReference type="FunFam" id="2.60.120.260:FF:000006">
    <property type="entry name" value="Proprotein convertase subtilisin/kexin type 5"/>
    <property type="match status" value="1"/>
</dbReference>
<dbReference type="InterPro" id="IPR018252">
    <property type="entry name" value="Annexin_repeat_CS"/>
</dbReference>
<dbReference type="GO" id="GO:0005544">
    <property type="term" value="F:calcium-dependent phospholipid binding"/>
    <property type="evidence" value="ECO:0007669"/>
    <property type="project" value="UniProtKB-KW"/>
</dbReference>
<feature type="region of interest" description="Disordered" evidence="16">
    <location>
        <begin position="2096"/>
        <end position="2119"/>
    </location>
</feature>
<dbReference type="SUPFAM" id="SSF52743">
    <property type="entry name" value="Subtilisin-like"/>
    <property type="match status" value="1"/>
</dbReference>
<dbReference type="FunFam" id="1.10.220.10:FF:000001">
    <property type="entry name" value="Annexin"/>
    <property type="match status" value="1"/>
</dbReference>
<dbReference type="GO" id="GO:0005802">
    <property type="term" value="C:trans-Golgi network"/>
    <property type="evidence" value="ECO:0007669"/>
    <property type="project" value="TreeGrafter"/>
</dbReference>
<feature type="region of interest" description="Disordered" evidence="16">
    <location>
        <begin position="2015"/>
        <end position="2052"/>
    </location>
</feature>
<dbReference type="Gene3D" id="1.10.220.10">
    <property type="entry name" value="Annexin"/>
    <property type="match status" value="4"/>
</dbReference>
<keyword evidence="7 14" id="KW-0378">Hydrolase</keyword>
<dbReference type="GO" id="GO:0004252">
    <property type="term" value="F:serine-type endopeptidase activity"/>
    <property type="evidence" value="ECO:0007669"/>
    <property type="project" value="UniProtKB-UniRule"/>
</dbReference>
<feature type="compositionally biased region" description="Low complexity" evidence="16">
    <location>
        <begin position="2037"/>
        <end position="2052"/>
    </location>
</feature>
<dbReference type="InterPro" id="IPR006212">
    <property type="entry name" value="Furin_repeat"/>
</dbReference>
<evidence type="ECO:0000259" key="18">
    <source>
        <dbReference type="PROSITE" id="PS51829"/>
    </source>
</evidence>
<dbReference type="SUPFAM" id="SSF54897">
    <property type="entry name" value="Protease propeptides/inhibitors"/>
    <property type="match status" value="1"/>
</dbReference>
<dbReference type="CDD" id="cd00064">
    <property type="entry name" value="FU"/>
    <property type="match status" value="17"/>
</dbReference>
<evidence type="ECO:0000256" key="14">
    <source>
        <dbReference type="PROSITE-ProRule" id="PRU01240"/>
    </source>
</evidence>
<dbReference type="PROSITE" id="PS00138">
    <property type="entry name" value="SUBTILASE_SER"/>
    <property type="match status" value="1"/>
</dbReference>
<evidence type="ECO:0000256" key="2">
    <source>
        <dbReference type="ARBA" id="ARBA00011073"/>
    </source>
</evidence>
<dbReference type="PROSITE" id="PS51892">
    <property type="entry name" value="SUBTILASE"/>
    <property type="match status" value="1"/>
</dbReference>
<feature type="domain" description="P/Homo B" evidence="18">
    <location>
        <begin position="718"/>
        <end position="858"/>
    </location>
</feature>
<dbReference type="FunFam" id="1.10.220.10:FF:000003">
    <property type="entry name" value="Annexin"/>
    <property type="match status" value="1"/>
</dbReference>
<dbReference type="FunFam" id="1.10.220.10:FF:000002">
    <property type="entry name" value="Annexin"/>
    <property type="match status" value="1"/>
</dbReference>
<dbReference type="Pfam" id="PF00082">
    <property type="entry name" value="Peptidase_S8"/>
    <property type="match status" value="1"/>
</dbReference>
<gene>
    <name evidence="19" type="ORF">E1301_Tti009457</name>
</gene>
<dbReference type="InterPro" id="IPR032778">
    <property type="entry name" value="GF_recep_IV"/>
</dbReference>
<dbReference type="InterPro" id="IPR001464">
    <property type="entry name" value="Annexin"/>
</dbReference>
<keyword evidence="17" id="KW-1133">Transmembrane helix</keyword>
<keyword evidence="5" id="KW-0732">Signal</keyword>
<evidence type="ECO:0000256" key="6">
    <source>
        <dbReference type="ARBA" id="ARBA00022737"/>
    </source>
</evidence>
<dbReference type="CDD" id="cd04059">
    <property type="entry name" value="Peptidases_S8_Protein_convertases_Kexins_Furin-like"/>
    <property type="match status" value="1"/>
</dbReference>
<dbReference type="SUPFAM" id="SSF47874">
    <property type="entry name" value="Annexin"/>
    <property type="match status" value="1"/>
</dbReference>
<dbReference type="PROSITE" id="PS00223">
    <property type="entry name" value="ANNEXIN_1"/>
    <property type="match status" value="1"/>
</dbReference>
<dbReference type="InterPro" id="IPR032815">
    <property type="entry name" value="S8_pro-domain"/>
</dbReference>
<keyword evidence="20" id="KW-1185">Reference proteome</keyword>
<keyword evidence="12 15" id="KW-0041">Annexin</keyword>
<comment type="similarity">
    <text evidence="1 15">Belongs to the annexin family.</text>
</comment>
<dbReference type="PROSITE" id="PS00136">
    <property type="entry name" value="SUBTILASE_ASP"/>
    <property type="match status" value="1"/>
</dbReference>
<dbReference type="Gene3D" id="2.10.220.10">
    <property type="entry name" value="Hormone Receptor, Insulin-like Growth Factor Receptor 1, Chain A, domain 2"/>
    <property type="match status" value="15"/>
</dbReference>
<evidence type="ECO:0000313" key="19">
    <source>
        <dbReference type="EMBL" id="KAA0716510.1"/>
    </source>
</evidence>
<dbReference type="InterPro" id="IPR037104">
    <property type="entry name" value="Annexin_sf"/>
</dbReference>
<dbReference type="InterPro" id="IPR009030">
    <property type="entry name" value="Growth_fac_rcpt_cys_sf"/>
</dbReference>
<feature type="active site" description="Charge relay system" evidence="14">
    <location>
        <position position="428"/>
    </location>
</feature>
<keyword evidence="10" id="KW-0865">Zymogen</keyword>
<keyword evidence="13 15" id="KW-0111">Calcium/phospholipid-binding</keyword>
<dbReference type="SMART" id="SM00335">
    <property type="entry name" value="ANX"/>
    <property type="match status" value="4"/>
</dbReference>
<dbReference type="InterPro" id="IPR000742">
    <property type="entry name" value="EGF"/>
</dbReference>
<keyword evidence="8 14" id="KW-0720">Serine protease</keyword>
<keyword evidence="6 15" id="KW-0677">Repeat</keyword>
<dbReference type="InterPro" id="IPR023828">
    <property type="entry name" value="Peptidase_S8_Ser-AS"/>
</dbReference>
<keyword evidence="4" id="KW-0165">Cleavage on pair of basic residues</keyword>
<dbReference type="PROSITE" id="PS51829">
    <property type="entry name" value="P_HOMO_B"/>
    <property type="match status" value="1"/>
</dbReference>
<evidence type="ECO:0000256" key="16">
    <source>
        <dbReference type="SAM" id="MobiDB-lite"/>
    </source>
</evidence>
<dbReference type="FunFam" id="1.10.220.10:FF:000007">
    <property type="entry name" value="Annexin"/>
    <property type="match status" value="1"/>
</dbReference>
<dbReference type="SUPFAM" id="SSF49785">
    <property type="entry name" value="Galactose-binding domain-like"/>
    <property type="match status" value="1"/>
</dbReference>
<dbReference type="Pfam" id="PF14843">
    <property type="entry name" value="GF_recep_IV"/>
    <property type="match status" value="2"/>
</dbReference>
<dbReference type="PANTHER" id="PTHR42884">
    <property type="entry name" value="PROPROTEIN CONVERTASE SUBTILISIN/KEXIN-RELATED"/>
    <property type="match status" value="1"/>
</dbReference>
<evidence type="ECO:0000256" key="9">
    <source>
        <dbReference type="ARBA" id="ARBA00022837"/>
    </source>
</evidence>
<evidence type="ECO:0000256" key="7">
    <source>
        <dbReference type="ARBA" id="ARBA00022801"/>
    </source>
</evidence>
<keyword evidence="11" id="KW-0325">Glycoprotein</keyword>
<evidence type="ECO:0000256" key="3">
    <source>
        <dbReference type="ARBA" id="ARBA00022670"/>
    </source>
</evidence>
<dbReference type="PANTHER" id="PTHR42884:SF30">
    <property type="entry name" value="PROPROTEIN CONVERTASE SUBTILISIN_KEXIN TYPE 5"/>
    <property type="match status" value="1"/>
</dbReference>